<evidence type="ECO:0000313" key="1">
    <source>
        <dbReference type="EMBL" id="PBK65006.1"/>
    </source>
</evidence>
<name>A0A2H3BPL4_9AGAR</name>
<keyword evidence="2" id="KW-1185">Reference proteome</keyword>
<dbReference type="Proteomes" id="UP000218334">
    <property type="component" value="Unassembled WGS sequence"/>
</dbReference>
<sequence length="480" mass="53973">MRVNRDRLDVTETDVQDLPSLVVVWGSDEENSAFVTCMPIWFAWIGTPNNGNDITILEQILVNASVVQDQLIWVTTARDYPYLRDCFGINGGVRWTFWDIAYRREEAWGCGKKYPVTVRGGTSLEGWSYVLDSEQLQFSSKAKFWAVENQICRPLTGGSSHSNGLEIEAGQGWDKVQQSGLLGPNMTRPIPTPRHRTSTTSNKRDFLPTAIMADACITMMKNLRMAVDKRVIAVLPFNTEADFQASTAESIKIPSRSTAQNFLEASPCQSTRRDGRPLAGYLIVLQKPALRYHLSLNVGCIIARLISTSDLRLVLVRVKGGIKFHYHVPYDLALAAAAVYSNATCSTKKDGRNHWNIAYRQASRIYTPLDLSVFSSLAQYFANMIHLRDAGFNRNLCPQFPPPGTPSTDFSADYSATLTYRALPHNPLLQDTIPISRYPETCRTCHKKEGCKLRIHSQCTKEGRNTRVLDCEETCKKTDW</sequence>
<accession>A0A2H3BPL4</accession>
<reference evidence="2" key="1">
    <citation type="journal article" date="2017" name="Nat. Ecol. Evol.">
        <title>Genome expansion and lineage-specific genetic innovations in the forest pathogenic fungi Armillaria.</title>
        <authorList>
            <person name="Sipos G."/>
            <person name="Prasanna A.N."/>
            <person name="Walter M.C."/>
            <person name="O'Connor E."/>
            <person name="Balint B."/>
            <person name="Krizsan K."/>
            <person name="Kiss B."/>
            <person name="Hess J."/>
            <person name="Varga T."/>
            <person name="Slot J."/>
            <person name="Riley R."/>
            <person name="Boka B."/>
            <person name="Rigling D."/>
            <person name="Barry K."/>
            <person name="Lee J."/>
            <person name="Mihaltcheva S."/>
            <person name="LaButti K."/>
            <person name="Lipzen A."/>
            <person name="Waldron R."/>
            <person name="Moloney N.M."/>
            <person name="Sperisen C."/>
            <person name="Kredics L."/>
            <person name="Vagvoelgyi C."/>
            <person name="Patrignani A."/>
            <person name="Fitzpatrick D."/>
            <person name="Nagy I."/>
            <person name="Doyle S."/>
            <person name="Anderson J.B."/>
            <person name="Grigoriev I.V."/>
            <person name="Gueldener U."/>
            <person name="Muensterkoetter M."/>
            <person name="Nagy L.G."/>
        </authorList>
    </citation>
    <scope>NUCLEOTIDE SEQUENCE [LARGE SCALE GENOMIC DNA]</scope>
    <source>
        <strain evidence="2">28-4</strain>
    </source>
</reference>
<protein>
    <submittedName>
        <fullName evidence="1">Uncharacterized protein</fullName>
    </submittedName>
</protein>
<dbReference type="AlphaFoldDB" id="A0A2H3BPL4"/>
<organism evidence="1 2">
    <name type="scientific">Armillaria solidipes</name>
    <dbReference type="NCBI Taxonomy" id="1076256"/>
    <lineage>
        <taxon>Eukaryota</taxon>
        <taxon>Fungi</taxon>
        <taxon>Dikarya</taxon>
        <taxon>Basidiomycota</taxon>
        <taxon>Agaricomycotina</taxon>
        <taxon>Agaricomycetes</taxon>
        <taxon>Agaricomycetidae</taxon>
        <taxon>Agaricales</taxon>
        <taxon>Marasmiineae</taxon>
        <taxon>Physalacriaceae</taxon>
        <taxon>Armillaria</taxon>
    </lineage>
</organism>
<gene>
    <name evidence="1" type="ORF">ARMSODRAFT_978694</name>
</gene>
<proteinExistence type="predicted"/>
<evidence type="ECO:0000313" key="2">
    <source>
        <dbReference type="Proteomes" id="UP000218334"/>
    </source>
</evidence>
<dbReference type="EMBL" id="KZ293448">
    <property type="protein sequence ID" value="PBK65006.1"/>
    <property type="molecule type" value="Genomic_DNA"/>
</dbReference>